<evidence type="ECO:0000313" key="2">
    <source>
        <dbReference type="EMBL" id="SJL18196.1"/>
    </source>
</evidence>
<organism evidence="1 3">
    <name type="scientific">Armillaria ostoyae</name>
    <name type="common">Armillaria root rot fungus</name>
    <dbReference type="NCBI Taxonomy" id="47428"/>
    <lineage>
        <taxon>Eukaryota</taxon>
        <taxon>Fungi</taxon>
        <taxon>Dikarya</taxon>
        <taxon>Basidiomycota</taxon>
        <taxon>Agaricomycotina</taxon>
        <taxon>Agaricomycetes</taxon>
        <taxon>Agaricomycetidae</taxon>
        <taxon>Agaricales</taxon>
        <taxon>Marasmiineae</taxon>
        <taxon>Physalacriaceae</taxon>
        <taxon>Armillaria</taxon>
    </lineage>
</organism>
<evidence type="ECO:0000313" key="3">
    <source>
        <dbReference type="Proteomes" id="UP000219338"/>
    </source>
</evidence>
<dbReference type="AlphaFoldDB" id="A0A284R6F4"/>
<dbReference type="Proteomes" id="UP000219338">
    <property type="component" value="Unassembled WGS sequence"/>
</dbReference>
<reference evidence="1" key="2">
    <citation type="submission" date="2017-01" db="EMBL/GenBank/DDBJ databases">
        <authorList>
            <person name="Mah S.A."/>
            <person name="Swanson W.J."/>
            <person name="Moy G.W."/>
            <person name="Vacquier V.D."/>
        </authorList>
    </citation>
    <scope>NUCLEOTIDE SEQUENCE [LARGE SCALE GENOMIC DNA]</scope>
    <source>
        <strain evidence="1">C18/9</strain>
    </source>
</reference>
<protein>
    <submittedName>
        <fullName evidence="1">Uncharacterized protein</fullName>
    </submittedName>
</protein>
<sequence length="132" mass="15059">MPEIRELYVFYHILRDFLNNYQLAILHAPSDHLSDMSITISTPIHTGLRPTTTLCSSPPLHLQVCGKRMEEKAWAMLYGDLNMWGIWVLEESRCVADIPRHTAGSHFIHTPSPRLSHISFPAYSPGWTTCTL</sequence>
<dbReference type="EMBL" id="FUEG01000005">
    <property type="protein sequence ID" value="SJL04305.1"/>
    <property type="molecule type" value="Genomic_DNA"/>
</dbReference>
<dbReference type="OrthoDB" id="3259156at2759"/>
<accession>A0A284R6F4</accession>
<reference evidence="3" key="1">
    <citation type="journal article" date="2017" name="Nat. Ecol. Evol.">
        <title>Genome expansion and lineage-specific genetic innovations in the forest pathogenic fungi Armillaria.</title>
        <authorList>
            <person name="Sipos G."/>
            <person name="Prasanna A.N."/>
            <person name="Walter M.C."/>
            <person name="O'Connor E."/>
            <person name="Balint B."/>
            <person name="Krizsan K."/>
            <person name="Kiss B."/>
            <person name="Hess J."/>
            <person name="Varga T."/>
            <person name="Slot J."/>
            <person name="Riley R."/>
            <person name="Boka B."/>
            <person name="Rigling D."/>
            <person name="Barry K."/>
            <person name="Lee J."/>
            <person name="Mihaltcheva S."/>
            <person name="LaButti K."/>
            <person name="Lipzen A."/>
            <person name="Waldron R."/>
            <person name="Moloney N.M."/>
            <person name="Sperisen C."/>
            <person name="Kredics L."/>
            <person name="Vagvoelgyi C."/>
            <person name="Patrignani A."/>
            <person name="Fitzpatrick D."/>
            <person name="Nagy I."/>
            <person name="Doyle S."/>
            <person name="Anderson J.B."/>
            <person name="Grigoriev I.V."/>
            <person name="Gueldener U."/>
            <person name="Muensterkoetter M."/>
            <person name="Nagy L.G."/>
        </authorList>
    </citation>
    <scope>NUCLEOTIDE SEQUENCE [LARGE SCALE GENOMIC DNA]</scope>
    <source>
        <strain evidence="3">C18/9</strain>
    </source>
</reference>
<keyword evidence="3" id="KW-1185">Reference proteome</keyword>
<evidence type="ECO:0000313" key="1">
    <source>
        <dbReference type="EMBL" id="SJL04305.1"/>
    </source>
</evidence>
<dbReference type="EMBL" id="FUEG01000055">
    <property type="protein sequence ID" value="SJL18196.1"/>
    <property type="molecule type" value="Genomic_DNA"/>
</dbReference>
<name>A0A284R6F4_ARMOS</name>
<gene>
    <name evidence="1" type="ORF">ARMOST_07666</name>
    <name evidence="2" type="ORF">ARMOST_21774</name>
</gene>
<proteinExistence type="predicted"/>